<proteinExistence type="predicted"/>
<dbReference type="OrthoDB" id="10389312at2759"/>
<dbReference type="VEuPathDB" id="FungiDB:FOMG_11336"/>
<sequence length="162" mass="17854">MAAPYAPNCGFILKDIAQRDRGSFSERHLPRCLICRRNLESSTLLEHPIGDVSALFKDFPTDPTLQCKDFASEKEERETPGPSLLVPLFQRVPRMELGAGKYRTAEDDVSYWAKDLEALTTFSLGGAELVPLPLQITAAKGHQWRGLAARDAEIAVESVLAG</sequence>
<gene>
    <name evidence="1" type="ORF">FRV6_10882</name>
</gene>
<dbReference type="Proteomes" id="UP000219369">
    <property type="component" value="Unassembled WGS sequence"/>
</dbReference>
<protein>
    <submittedName>
        <fullName evidence="1">Uncharacterized protein</fullName>
    </submittedName>
</protein>
<dbReference type="EMBL" id="FMJY01000006">
    <property type="protein sequence ID" value="SCO86755.1"/>
    <property type="molecule type" value="Genomic_DNA"/>
</dbReference>
<organism evidence="1 2">
    <name type="scientific">Fusarium oxysporum</name>
    <name type="common">Fusarium vascular wilt</name>
    <dbReference type="NCBI Taxonomy" id="5507"/>
    <lineage>
        <taxon>Eukaryota</taxon>
        <taxon>Fungi</taxon>
        <taxon>Dikarya</taxon>
        <taxon>Ascomycota</taxon>
        <taxon>Pezizomycotina</taxon>
        <taxon>Sordariomycetes</taxon>
        <taxon>Hypocreomycetidae</taxon>
        <taxon>Hypocreales</taxon>
        <taxon>Nectriaceae</taxon>
        <taxon>Fusarium</taxon>
        <taxon>Fusarium oxysporum species complex</taxon>
    </lineage>
</organism>
<name>A0A2H3TGG3_FUSOX</name>
<dbReference type="VEuPathDB" id="FungiDB:FOXG_18508"/>
<evidence type="ECO:0000313" key="1">
    <source>
        <dbReference type="EMBL" id="SCO86755.1"/>
    </source>
</evidence>
<accession>A0A2H3TGG3</accession>
<dbReference type="AlphaFoldDB" id="A0A2H3TGG3"/>
<reference evidence="2" key="1">
    <citation type="submission" date="2016-09" db="EMBL/GenBank/DDBJ databases">
        <authorList>
            <person name="Guldener U."/>
        </authorList>
    </citation>
    <scope>NUCLEOTIDE SEQUENCE [LARGE SCALE GENOMIC DNA]</scope>
    <source>
        <strain evidence="2">V64-1</strain>
    </source>
</reference>
<evidence type="ECO:0000313" key="2">
    <source>
        <dbReference type="Proteomes" id="UP000219369"/>
    </source>
</evidence>